<dbReference type="EMBL" id="PKMF04000322">
    <property type="protein sequence ID" value="KAK7837777.1"/>
    <property type="molecule type" value="Genomic_DNA"/>
</dbReference>
<accession>A0AAW0KFW7</accession>
<keyword evidence="2" id="KW-1185">Reference proteome</keyword>
<evidence type="ECO:0000313" key="2">
    <source>
        <dbReference type="Proteomes" id="UP000237347"/>
    </source>
</evidence>
<reference evidence="1 2" key="1">
    <citation type="journal article" date="2018" name="Sci. Data">
        <title>The draft genome sequence of cork oak.</title>
        <authorList>
            <person name="Ramos A.M."/>
            <person name="Usie A."/>
            <person name="Barbosa P."/>
            <person name="Barros P.M."/>
            <person name="Capote T."/>
            <person name="Chaves I."/>
            <person name="Simoes F."/>
            <person name="Abreu I."/>
            <person name="Carrasquinho I."/>
            <person name="Faro C."/>
            <person name="Guimaraes J.B."/>
            <person name="Mendonca D."/>
            <person name="Nobrega F."/>
            <person name="Rodrigues L."/>
            <person name="Saibo N.J.M."/>
            <person name="Varela M.C."/>
            <person name="Egas C."/>
            <person name="Matos J."/>
            <person name="Miguel C.M."/>
            <person name="Oliveira M.M."/>
            <person name="Ricardo C.P."/>
            <person name="Goncalves S."/>
        </authorList>
    </citation>
    <scope>NUCLEOTIDE SEQUENCE [LARGE SCALE GENOMIC DNA]</scope>
    <source>
        <strain evidence="2">cv. HL8</strain>
    </source>
</reference>
<sequence length="130" mass="14348">MGMESGELGVAKAEEAGEVLERAGLSGNSYRLLFGDLKEWSKMSSQAKSKPTNFIHDIAPRVLPLIHQVVTNYGPLLLHALANLDTYPELSSSKQAKLQLSLVPQNKMSYIPQLHLGDSFQLGRNLHVKH</sequence>
<protein>
    <submittedName>
        <fullName evidence="1">Cytochrome p450 cyp72a219</fullName>
    </submittedName>
</protein>
<evidence type="ECO:0000313" key="1">
    <source>
        <dbReference type="EMBL" id="KAK7837777.1"/>
    </source>
</evidence>
<proteinExistence type="predicted"/>
<name>A0AAW0KFW7_QUESU</name>
<dbReference type="Proteomes" id="UP000237347">
    <property type="component" value="Unassembled WGS sequence"/>
</dbReference>
<gene>
    <name evidence="1" type="primary">C7A29_5</name>
    <name evidence="1" type="ORF">CFP56_020822</name>
</gene>
<dbReference type="AlphaFoldDB" id="A0AAW0KFW7"/>
<comment type="caution">
    <text evidence="1">The sequence shown here is derived from an EMBL/GenBank/DDBJ whole genome shotgun (WGS) entry which is preliminary data.</text>
</comment>
<organism evidence="1 2">
    <name type="scientific">Quercus suber</name>
    <name type="common">Cork oak</name>
    <dbReference type="NCBI Taxonomy" id="58331"/>
    <lineage>
        <taxon>Eukaryota</taxon>
        <taxon>Viridiplantae</taxon>
        <taxon>Streptophyta</taxon>
        <taxon>Embryophyta</taxon>
        <taxon>Tracheophyta</taxon>
        <taxon>Spermatophyta</taxon>
        <taxon>Magnoliopsida</taxon>
        <taxon>eudicotyledons</taxon>
        <taxon>Gunneridae</taxon>
        <taxon>Pentapetalae</taxon>
        <taxon>rosids</taxon>
        <taxon>fabids</taxon>
        <taxon>Fagales</taxon>
        <taxon>Fagaceae</taxon>
        <taxon>Quercus</taxon>
    </lineage>
</organism>